<evidence type="ECO:0000256" key="1">
    <source>
        <dbReference type="ARBA" id="ARBA00022670"/>
    </source>
</evidence>
<dbReference type="InterPro" id="IPR023562">
    <property type="entry name" value="ClpP/TepA"/>
</dbReference>
<evidence type="ECO:0000313" key="6">
    <source>
        <dbReference type="Proteomes" id="UP000672011"/>
    </source>
</evidence>
<dbReference type="PANTHER" id="PTHR10381:SF70">
    <property type="entry name" value="ATP-DEPENDENT CLP PROTEASE PROTEOLYTIC SUBUNIT"/>
    <property type="match status" value="1"/>
</dbReference>
<dbReference type="PANTHER" id="PTHR10381">
    <property type="entry name" value="ATP-DEPENDENT CLP PROTEASE PROTEOLYTIC SUBUNIT"/>
    <property type="match status" value="1"/>
</dbReference>
<dbReference type="GO" id="GO:0008233">
    <property type="term" value="F:peptidase activity"/>
    <property type="evidence" value="ECO:0007669"/>
    <property type="project" value="UniProtKB-KW"/>
</dbReference>
<keyword evidence="3" id="KW-0720">Serine protease</keyword>
<proteinExistence type="predicted"/>
<keyword evidence="6" id="KW-1185">Reference proteome</keyword>
<evidence type="ECO:0000256" key="2">
    <source>
        <dbReference type="ARBA" id="ARBA00022801"/>
    </source>
</evidence>
<dbReference type="Pfam" id="PF00574">
    <property type="entry name" value="CLP_protease"/>
    <property type="match status" value="1"/>
</dbReference>
<dbReference type="InterPro" id="IPR012106">
    <property type="entry name" value="Phage_Mu_Gp1"/>
</dbReference>
<gene>
    <name evidence="5" type="ORF">J9309_01495</name>
</gene>
<dbReference type="SUPFAM" id="SSF52096">
    <property type="entry name" value="ClpP/crotonase"/>
    <property type="match status" value="1"/>
</dbReference>
<sequence length="367" mass="40913">MIFTVEENTIKCIGVIWDGDGVRFIQEFQRLEMMYENIIIKLHTDGGSVFDGNLIFNAINSSKKDVEIHIIGIAASMGAVISQSTSKVYMVENGFMMIHAPSGYTYGTASVFEKYASLLRQIETNFSNKLQKITGKSKQYVDKWLVGDNWFSAEQALKEKLIAGIIEPETEVERFDPTQMESQSEVFAKFAALYIPNNVNNNSEIEMKKPIIEALGLQGVNEQSSDTAVIQAVQQKHDDEKAQIKAQLDAEKQKVADLQAKLEEQSNGAVTSLIAEAVKAGKIKKEDEATYEAIGKTSGIEALQTVFANMNVRKTIAGTINQAPDASVDRANWDFDKWQKEDPRGLEALSTSNPEQFKQLFNAKYNK</sequence>
<name>A0ABX7XDU6_9FLAO</name>
<dbReference type="RefSeq" id="WP_230476690.1">
    <property type="nucleotide sequence ID" value="NZ_CP072842.1"/>
</dbReference>
<dbReference type="InterPro" id="IPR029045">
    <property type="entry name" value="ClpP/crotonase-like_dom_sf"/>
</dbReference>
<organism evidence="5 6">
    <name type="scientific">Faecalibacter bovis</name>
    <dbReference type="NCBI Taxonomy" id="2898187"/>
    <lineage>
        <taxon>Bacteria</taxon>
        <taxon>Pseudomonadati</taxon>
        <taxon>Bacteroidota</taxon>
        <taxon>Flavobacteriia</taxon>
        <taxon>Flavobacteriales</taxon>
        <taxon>Weeksellaceae</taxon>
        <taxon>Faecalibacter</taxon>
    </lineage>
</organism>
<keyword evidence="4" id="KW-0175">Coiled coil</keyword>
<keyword evidence="1 5" id="KW-0645">Protease</keyword>
<keyword evidence="2" id="KW-0378">Hydrolase</keyword>
<dbReference type="CDD" id="cd07016">
    <property type="entry name" value="S14_ClpP_1"/>
    <property type="match status" value="1"/>
</dbReference>
<accession>A0ABX7XDU6</accession>
<dbReference type="Proteomes" id="UP000672011">
    <property type="component" value="Chromosome"/>
</dbReference>
<evidence type="ECO:0000256" key="4">
    <source>
        <dbReference type="SAM" id="Coils"/>
    </source>
</evidence>
<dbReference type="Gene3D" id="3.90.226.10">
    <property type="entry name" value="2-enoyl-CoA Hydratase, Chain A, domain 1"/>
    <property type="match status" value="1"/>
</dbReference>
<dbReference type="GO" id="GO:0006508">
    <property type="term" value="P:proteolysis"/>
    <property type="evidence" value="ECO:0007669"/>
    <property type="project" value="UniProtKB-KW"/>
</dbReference>
<reference evidence="6" key="2">
    <citation type="submission" date="2021-04" db="EMBL/GenBank/DDBJ databases">
        <title>Taxonomy of Flavobacteriaceae bacterium ZY171143.</title>
        <authorList>
            <person name="Li F."/>
        </authorList>
    </citation>
    <scope>NUCLEOTIDE SEQUENCE [LARGE SCALE GENOMIC DNA]</scope>
    <source>
        <strain evidence="6">ZY171143</strain>
    </source>
</reference>
<evidence type="ECO:0000256" key="3">
    <source>
        <dbReference type="ARBA" id="ARBA00022825"/>
    </source>
</evidence>
<feature type="coiled-coil region" evidence="4">
    <location>
        <begin position="234"/>
        <end position="268"/>
    </location>
</feature>
<evidence type="ECO:0000313" key="5">
    <source>
        <dbReference type="EMBL" id="QTV06050.1"/>
    </source>
</evidence>
<reference evidence="5 6" key="1">
    <citation type="journal article" date="2021" name="Int. J. Syst. Evol. Microbiol.">
        <title>Faecalibacter bovis sp. nov., isolated from cow faeces.</title>
        <authorList>
            <person name="Li F."/>
            <person name="Zhao W."/>
            <person name="Hong Q."/>
            <person name="Shao Q."/>
            <person name="Song J."/>
            <person name="Yang S."/>
        </authorList>
    </citation>
    <scope>NUCLEOTIDE SEQUENCE [LARGE SCALE GENOMIC DNA]</scope>
    <source>
        <strain evidence="5 6">ZY171143</strain>
    </source>
</reference>
<dbReference type="EMBL" id="CP072842">
    <property type="protein sequence ID" value="QTV06050.1"/>
    <property type="molecule type" value="Genomic_DNA"/>
</dbReference>
<protein>
    <submittedName>
        <fullName evidence="5">ATP-dependent Clp protease proteolytic subunit</fullName>
    </submittedName>
</protein>
<dbReference type="Pfam" id="PF10123">
    <property type="entry name" value="Mu-like_Pro"/>
    <property type="match status" value="1"/>
</dbReference>